<organism evidence="3">
    <name type="scientific">Rimicaris exoculata</name>
    <name type="common">Deep-sea hydrothermal vent shrimp</name>
    <dbReference type="NCBI Taxonomy" id="71621"/>
    <lineage>
        <taxon>Eukaryota</taxon>
        <taxon>Metazoa</taxon>
        <taxon>Ecdysozoa</taxon>
        <taxon>Arthropoda</taxon>
        <taxon>Crustacea</taxon>
        <taxon>Multicrustacea</taxon>
        <taxon>Malacostraca</taxon>
        <taxon>Eumalacostraca</taxon>
        <taxon>Eucarida</taxon>
        <taxon>Decapoda</taxon>
        <taxon>Pleocyemata</taxon>
        <taxon>Caridea</taxon>
        <taxon>Bresilioidea</taxon>
        <taxon>Alvinocarididae</taxon>
        <taxon>Rimicaris</taxon>
    </lineage>
</organism>
<feature type="signal peptide" evidence="1">
    <location>
        <begin position="1"/>
        <end position="20"/>
    </location>
</feature>
<evidence type="ECO:0000256" key="1">
    <source>
        <dbReference type="SAM" id="SignalP"/>
    </source>
</evidence>
<keyword evidence="1" id="KW-0732">Signal</keyword>
<sequence>MDTFKILVLLLVGGIHLASAYPLAFINSISKQKDCPVPFQDVGGKCLYFNTLGTGTWYDMETFCHDLKGEMVKIDSADFLYDIVQFIVDEKLSPEDYWIGATDEGHEGDWRWPDNSIVKRGTPFWGTLPYEPEVQEPAGGTVENCAFLPKRYLFFMHDWDCAKSTSVICEY</sequence>
<evidence type="ECO:0000313" key="3">
    <source>
        <dbReference type="EMBL" id="QGV11341.1"/>
    </source>
</evidence>
<dbReference type="InterPro" id="IPR050828">
    <property type="entry name" value="C-type_lectin/matrix_domain"/>
</dbReference>
<keyword evidence="3" id="KW-0430">Lectin</keyword>
<dbReference type="InterPro" id="IPR016187">
    <property type="entry name" value="CTDL_fold"/>
</dbReference>
<feature type="domain" description="C-type lectin" evidence="2">
    <location>
        <begin position="42"/>
        <end position="170"/>
    </location>
</feature>
<accession>A0A650FK72</accession>
<name>A0A650FK72_RIMEX</name>
<dbReference type="InterPro" id="IPR016186">
    <property type="entry name" value="C-type_lectin-like/link_sf"/>
</dbReference>
<dbReference type="InterPro" id="IPR001304">
    <property type="entry name" value="C-type_lectin-like"/>
</dbReference>
<dbReference type="PANTHER" id="PTHR45710">
    <property type="entry name" value="C-TYPE LECTIN DOMAIN-CONTAINING PROTEIN 180"/>
    <property type="match status" value="1"/>
</dbReference>
<proteinExistence type="evidence at transcript level"/>
<feature type="chain" id="PRO_5024917956" evidence="1">
    <location>
        <begin position="21"/>
        <end position="171"/>
    </location>
</feature>
<dbReference type="Gene3D" id="3.10.100.10">
    <property type="entry name" value="Mannose-Binding Protein A, subunit A"/>
    <property type="match status" value="1"/>
</dbReference>
<reference evidence="3" key="1">
    <citation type="journal article" date="2019" name="Fish Shellfish Immunol.">
        <title>Two C-type lectins (ReCTL-1, ReCTL-2) from Rimicaris exoculata display broad nonself recognition spectrum with novel carbohydrate binding specificity.</title>
        <authorList>
            <person name="Wang G."/>
            <person name="Lei Y."/>
            <person name="Kang T."/>
            <person name="Li Z."/>
            <person name="Fei H."/>
            <person name="Yang S."/>
            <person name="Zhou P."/>
            <person name="Wang C."/>
            <person name="Lv Z."/>
            <person name="Huang M."/>
            <person name="Xu X."/>
        </authorList>
    </citation>
    <scope>NUCLEOTIDE SEQUENCE</scope>
</reference>
<dbReference type="EMBL" id="MN230985">
    <property type="protein sequence ID" value="QGV11341.1"/>
    <property type="molecule type" value="mRNA"/>
</dbReference>
<dbReference type="GO" id="GO:0030246">
    <property type="term" value="F:carbohydrate binding"/>
    <property type="evidence" value="ECO:0007669"/>
    <property type="project" value="UniProtKB-KW"/>
</dbReference>
<dbReference type="PROSITE" id="PS50041">
    <property type="entry name" value="C_TYPE_LECTIN_2"/>
    <property type="match status" value="1"/>
</dbReference>
<dbReference type="AlphaFoldDB" id="A0A650FK72"/>
<dbReference type="Pfam" id="PF00059">
    <property type="entry name" value="Lectin_C"/>
    <property type="match status" value="1"/>
</dbReference>
<dbReference type="CDD" id="cd00037">
    <property type="entry name" value="CLECT"/>
    <property type="match status" value="1"/>
</dbReference>
<dbReference type="PANTHER" id="PTHR45710:SF26">
    <property type="entry name" value="RH26557P"/>
    <property type="match status" value="1"/>
</dbReference>
<dbReference type="SUPFAM" id="SSF56436">
    <property type="entry name" value="C-type lectin-like"/>
    <property type="match status" value="1"/>
</dbReference>
<dbReference type="SMART" id="SM00034">
    <property type="entry name" value="CLECT"/>
    <property type="match status" value="1"/>
</dbReference>
<protein>
    <submittedName>
        <fullName evidence="3">C-type lectin 1</fullName>
    </submittedName>
</protein>
<evidence type="ECO:0000259" key="2">
    <source>
        <dbReference type="PROSITE" id="PS50041"/>
    </source>
</evidence>